<evidence type="ECO:0000313" key="1">
    <source>
        <dbReference type="EMBL" id="GAI26632.1"/>
    </source>
</evidence>
<gene>
    <name evidence="1" type="ORF">S06H3_28157</name>
</gene>
<proteinExistence type="predicted"/>
<accession>X1M4V3</accession>
<sequence length="172" mass="19467">MNRAKSTMDRITGQPKLTKESSNFLNKDVATAVDSEREAGVSITLLRDVFVPERKGIKDALAARRRIPPDLEHYFAELWDEIKARYLQTNIVERVEQLSPDALNEEYRQLQTQFGKKGSEAVHKFVQEHSSAYLNEFIKANTLPIPTKASKEAIEEALISVLAQRRVITGQG</sequence>
<comment type="caution">
    <text evidence="1">The sequence shown here is derived from an EMBL/GenBank/DDBJ whole genome shotgun (WGS) entry which is preliminary data.</text>
</comment>
<dbReference type="AlphaFoldDB" id="X1M4V3"/>
<protein>
    <submittedName>
        <fullName evidence="1">Uncharacterized protein</fullName>
    </submittedName>
</protein>
<organism evidence="1">
    <name type="scientific">marine sediment metagenome</name>
    <dbReference type="NCBI Taxonomy" id="412755"/>
    <lineage>
        <taxon>unclassified sequences</taxon>
        <taxon>metagenomes</taxon>
        <taxon>ecological metagenomes</taxon>
    </lineage>
</organism>
<reference evidence="1" key="1">
    <citation type="journal article" date="2014" name="Front. Microbiol.">
        <title>High frequency of phylogenetically diverse reductive dehalogenase-homologous genes in deep subseafloor sedimentary metagenomes.</title>
        <authorList>
            <person name="Kawai M."/>
            <person name="Futagami T."/>
            <person name="Toyoda A."/>
            <person name="Takaki Y."/>
            <person name="Nishi S."/>
            <person name="Hori S."/>
            <person name="Arai W."/>
            <person name="Tsubouchi T."/>
            <person name="Morono Y."/>
            <person name="Uchiyama I."/>
            <person name="Ito T."/>
            <person name="Fujiyama A."/>
            <person name="Inagaki F."/>
            <person name="Takami H."/>
        </authorList>
    </citation>
    <scope>NUCLEOTIDE SEQUENCE</scope>
    <source>
        <strain evidence="1">Expedition CK06-06</strain>
    </source>
</reference>
<name>X1M4V3_9ZZZZ</name>
<dbReference type="EMBL" id="BARV01016401">
    <property type="protein sequence ID" value="GAI26632.1"/>
    <property type="molecule type" value="Genomic_DNA"/>
</dbReference>